<accession>A0A841E803</accession>
<proteinExistence type="predicted"/>
<organism evidence="1 2">
    <name type="scientific">Streptomonospora salina</name>
    <dbReference type="NCBI Taxonomy" id="104205"/>
    <lineage>
        <taxon>Bacteria</taxon>
        <taxon>Bacillati</taxon>
        <taxon>Actinomycetota</taxon>
        <taxon>Actinomycetes</taxon>
        <taxon>Streptosporangiales</taxon>
        <taxon>Nocardiopsidaceae</taxon>
        <taxon>Streptomonospora</taxon>
    </lineage>
</organism>
<dbReference type="EMBL" id="JACHLY010000001">
    <property type="protein sequence ID" value="MBB5999022.1"/>
    <property type="molecule type" value="Genomic_DNA"/>
</dbReference>
<evidence type="ECO:0000313" key="1">
    <source>
        <dbReference type="EMBL" id="MBB5999022.1"/>
    </source>
</evidence>
<dbReference type="RefSeq" id="WP_184635662.1">
    <property type="nucleotide sequence ID" value="NZ_BAABKT010000010.1"/>
</dbReference>
<dbReference type="AlphaFoldDB" id="A0A841E803"/>
<keyword evidence="2" id="KW-1185">Reference proteome</keyword>
<dbReference type="Proteomes" id="UP000578077">
    <property type="component" value="Unassembled WGS sequence"/>
</dbReference>
<protein>
    <submittedName>
        <fullName evidence="1">Uncharacterized protein</fullName>
    </submittedName>
</protein>
<evidence type="ECO:0000313" key="2">
    <source>
        <dbReference type="Proteomes" id="UP000578077"/>
    </source>
</evidence>
<reference evidence="1 2" key="1">
    <citation type="submission" date="2020-08" db="EMBL/GenBank/DDBJ databases">
        <title>Sequencing the genomes of 1000 actinobacteria strains.</title>
        <authorList>
            <person name="Klenk H.-P."/>
        </authorList>
    </citation>
    <scope>NUCLEOTIDE SEQUENCE [LARGE SCALE GENOMIC DNA]</scope>
    <source>
        <strain evidence="1 2">DSM 44593</strain>
    </source>
</reference>
<name>A0A841E803_9ACTN</name>
<gene>
    <name evidence="1" type="ORF">HNR25_002773</name>
</gene>
<sequence>MSAQRWACRLCTRPNTGTVCGFCGNPLSEQWRLPPLTAERGRSRRDRTARVRPYVRAFTGEP</sequence>
<comment type="caution">
    <text evidence="1">The sequence shown here is derived from an EMBL/GenBank/DDBJ whole genome shotgun (WGS) entry which is preliminary data.</text>
</comment>